<protein>
    <recommendedName>
        <fullName evidence="2">DUF418 domain-containing protein</fullName>
    </recommendedName>
</protein>
<dbReference type="PANTHER" id="PTHR30590">
    <property type="entry name" value="INNER MEMBRANE PROTEIN"/>
    <property type="match status" value="1"/>
</dbReference>
<feature type="transmembrane region" description="Helical" evidence="1">
    <location>
        <begin position="309"/>
        <end position="331"/>
    </location>
</feature>
<feature type="transmembrane region" description="Helical" evidence="1">
    <location>
        <begin position="277"/>
        <end position="297"/>
    </location>
</feature>
<dbReference type="InterPro" id="IPR007349">
    <property type="entry name" value="DUF418"/>
</dbReference>
<accession>A0A6N2S5U9</accession>
<evidence type="ECO:0000256" key="1">
    <source>
        <dbReference type="SAM" id="Phobius"/>
    </source>
</evidence>
<feature type="transmembrane region" description="Helical" evidence="1">
    <location>
        <begin position="162"/>
        <end position="179"/>
    </location>
</feature>
<dbReference type="AlphaFoldDB" id="A0A6N2S5U9"/>
<dbReference type="Pfam" id="PF04235">
    <property type="entry name" value="DUF418"/>
    <property type="match status" value="1"/>
</dbReference>
<sequence length="439" mass="48938">MRALRCPVMGKEGRMPPVDRMGPVSTQERSVILDALRGLALFGICLANFPEFSLYTFQSPEVVSAMPTAGIDRVVRFLQYVFIDGKFYSLFSLLFGIGFSIMMSHSMEKGRDGIAVFYRRMGLLALIGLLHLMLLWSGDILLLYALAGLLLPLFRNVPDRKLLAIAAALVFCPVLMDALKVFSGYRFDLAAPVGGAVRYFNGLSGITDANFGRWLVDGEHYSDVLKFTLSGAFIRVQELLESNRVFKVLGLFLLGLYVGRNRIYANLERRRTLLKRVCRCGFLAGLPLSFLYAAHALHLLGGGPVAGAFLYAVSVIPLSLAYVSVFCLWFLRRKDALLFRALAAPGRMALTNYIGQSVLGIVLFYGIGFRLGARLGLAQVELVAASVFLFQALFSRVWLKFCLFGPLEWGWRMLTYGKRLRLFRKTPSFPGRKAAPFNK</sequence>
<feature type="transmembrane region" description="Helical" evidence="1">
    <location>
        <begin position="123"/>
        <end position="150"/>
    </location>
</feature>
<reference evidence="3" key="1">
    <citation type="submission" date="2019-11" db="EMBL/GenBank/DDBJ databases">
        <authorList>
            <person name="Feng L."/>
        </authorList>
    </citation>
    <scope>NUCLEOTIDE SEQUENCE</scope>
    <source>
        <strain evidence="3">AMuciniphilaLFYP55</strain>
    </source>
</reference>
<dbReference type="PANTHER" id="PTHR30590:SF2">
    <property type="entry name" value="INNER MEMBRANE PROTEIN"/>
    <property type="match status" value="1"/>
</dbReference>
<evidence type="ECO:0000259" key="2">
    <source>
        <dbReference type="Pfam" id="PF04235"/>
    </source>
</evidence>
<proteinExistence type="predicted"/>
<dbReference type="InterPro" id="IPR052529">
    <property type="entry name" value="Bact_Transport_Assoc"/>
</dbReference>
<keyword evidence="1" id="KW-1133">Transmembrane helix</keyword>
<organism evidence="3">
    <name type="scientific">Akkermansia muciniphila</name>
    <dbReference type="NCBI Taxonomy" id="239935"/>
    <lineage>
        <taxon>Bacteria</taxon>
        <taxon>Pseudomonadati</taxon>
        <taxon>Verrucomicrobiota</taxon>
        <taxon>Verrucomicrobiia</taxon>
        <taxon>Verrucomicrobiales</taxon>
        <taxon>Akkermansiaceae</taxon>
        <taxon>Akkermansia</taxon>
    </lineage>
</organism>
<keyword evidence="1" id="KW-0472">Membrane</keyword>
<feature type="domain" description="DUF418" evidence="2">
    <location>
        <begin position="259"/>
        <end position="418"/>
    </location>
</feature>
<evidence type="ECO:0000313" key="3">
    <source>
        <dbReference type="EMBL" id="VYS88279.1"/>
    </source>
</evidence>
<dbReference type="EMBL" id="CACRSS010000002">
    <property type="protein sequence ID" value="VYS88279.1"/>
    <property type="molecule type" value="Genomic_DNA"/>
</dbReference>
<feature type="transmembrane region" description="Helical" evidence="1">
    <location>
        <begin position="39"/>
        <end position="57"/>
    </location>
</feature>
<feature type="transmembrane region" description="Helical" evidence="1">
    <location>
        <begin position="352"/>
        <end position="371"/>
    </location>
</feature>
<feature type="transmembrane region" description="Helical" evidence="1">
    <location>
        <begin position="77"/>
        <end position="102"/>
    </location>
</feature>
<keyword evidence="1" id="KW-0812">Transmembrane</keyword>
<name>A0A6N2S5U9_9BACT</name>
<gene>
    <name evidence="3" type="ORF">AMLFYP55_01977</name>
</gene>